<dbReference type="Proteomes" id="UP000499080">
    <property type="component" value="Unassembled WGS sequence"/>
</dbReference>
<protein>
    <recommendedName>
        <fullName evidence="3">Death domain-containing protein</fullName>
    </recommendedName>
</protein>
<reference evidence="1 2" key="1">
    <citation type="journal article" date="2019" name="Sci. Rep.">
        <title>Orb-weaving spider Araneus ventricosus genome elucidates the spidroin gene catalogue.</title>
        <authorList>
            <person name="Kono N."/>
            <person name="Nakamura H."/>
            <person name="Ohtoshi R."/>
            <person name="Moran D.A.P."/>
            <person name="Shinohara A."/>
            <person name="Yoshida Y."/>
            <person name="Fujiwara M."/>
            <person name="Mori M."/>
            <person name="Tomita M."/>
            <person name="Arakawa K."/>
        </authorList>
    </citation>
    <scope>NUCLEOTIDE SEQUENCE [LARGE SCALE GENOMIC DNA]</scope>
</reference>
<organism evidence="1 2">
    <name type="scientific">Araneus ventricosus</name>
    <name type="common">Orbweaver spider</name>
    <name type="synonym">Epeira ventricosa</name>
    <dbReference type="NCBI Taxonomy" id="182803"/>
    <lineage>
        <taxon>Eukaryota</taxon>
        <taxon>Metazoa</taxon>
        <taxon>Ecdysozoa</taxon>
        <taxon>Arthropoda</taxon>
        <taxon>Chelicerata</taxon>
        <taxon>Arachnida</taxon>
        <taxon>Araneae</taxon>
        <taxon>Araneomorphae</taxon>
        <taxon>Entelegynae</taxon>
        <taxon>Araneoidea</taxon>
        <taxon>Araneidae</taxon>
        <taxon>Araneus</taxon>
    </lineage>
</organism>
<sequence>MAQANALLEEEEDEFDENLLLLNFYQGNLQFLKQVPLHRMPEELKFAVGSMYYDTQDVYEWRGFLEDLGVDSITRNAIDCKSSKKGIFPIYLAINVLKNNRSFGDFIKVLYEKRKLHILLKLKPFVEELLAEQHSLNEEGPYFGPRPSAPDFSALSITSSLADSCGSEVNYSAQHDTRYDSVTCQEIRVQHVNDHKAALEHFQNSEAIAFVNKKRLSAISNFQINQSIDELISVFIMHSMLDKKYAKKLAACFKEKNFRVITSANIYYYLRENPTMIVKLVNEKVDFVIPVISESFMKQIKLTGYNNTEEKDIESVANTFMYDCLLNEYSSNFINRRVRPVCYSLESKKLKNNDQILSWPCYLPYSYLRNDQFLEFLELLRHSKKRIKN</sequence>
<dbReference type="EMBL" id="BGPR01000079">
    <property type="protein sequence ID" value="GBL91387.1"/>
    <property type="molecule type" value="Genomic_DNA"/>
</dbReference>
<gene>
    <name evidence="1" type="ORF">AVEN_136904_1</name>
</gene>
<dbReference type="AlphaFoldDB" id="A0A4Y2BI32"/>
<evidence type="ECO:0000313" key="2">
    <source>
        <dbReference type="Proteomes" id="UP000499080"/>
    </source>
</evidence>
<evidence type="ECO:0000313" key="1">
    <source>
        <dbReference type="EMBL" id="GBL91387.1"/>
    </source>
</evidence>
<name>A0A4Y2BI32_ARAVE</name>
<comment type="caution">
    <text evidence="1">The sequence shown here is derived from an EMBL/GenBank/DDBJ whole genome shotgun (WGS) entry which is preliminary data.</text>
</comment>
<proteinExistence type="predicted"/>
<evidence type="ECO:0008006" key="3">
    <source>
        <dbReference type="Google" id="ProtNLM"/>
    </source>
</evidence>
<dbReference type="OrthoDB" id="6434028at2759"/>
<keyword evidence="2" id="KW-1185">Reference proteome</keyword>
<accession>A0A4Y2BI32</accession>